<dbReference type="Proteomes" id="UP000266183">
    <property type="component" value="Chromosome"/>
</dbReference>
<accession>A0A385SXH9</accession>
<evidence type="ECO:0000313" key="2">
    <source>
        <dbReference type="EMBL" id="AYB34725.1"/>
    </source>
</evidence>
<keyword evidence="1" id="KW-0472">Membrane</keyword>
<evidence type="ECO:0000313" key="3">
    <source>
        <dbReference type="Proteomes" id="UP000266183"/>
    </source>
</evidence>
<proteinExistence type="predicted"/>
<reference evidence="3" key="1">
    <citation type="submission" date="2018-09" db="EMBL/GenBank/DDBJ databases">
        <title>Chryseolinea sp. KIS68-18 isolated from soil.</title>
        <authorList>
            <person name="Weon H.-Y."/>
            <person name="Kwon S.-W."/>
            <person name="Lee S.A."/>
        </authorList>
    </citation>
    <scope>NUCLEOTIDE SEQUENCE [LARGE SCALE GENOMIC DNA]</scope>
    <source>
        <strain evidence="3">KIS68-18</strain>
    </source>
</reference>
<evidence type="ECO:0000256" key="1">
    <source>
        <dbReference type="SAM" id="Phobius"/>
    </source>
</evidence>
<dbReference type="OrthoDB" id="9851611at2"/>
<dbReference type="RefSeq" id="WP_119757983.1">
    <property type="nucleotide sequence ID" value="NZ_CP032382.1"/>
</dbReference>
<gene>
    <name evidence="2" type="ORF">D4L85_30920</name>
</gene>
<feature type="transmembrane region" description="Helical" evidence="1">
    <location>
        <begin position="6"/>
        <end position="22"/>
    </location>
</feature>
<sequence>MDPIEYWPIVLLVLVFTVTLLSEKGSVIRKVYAAVTVMMMILSVLVVGYMVVVGFQYAVNSQTPEPHLFRFAVSFVAVTLILMYFNRYFKEGR</sequence>
<dbReference type="KEGG" id="chk:D4L85_30920"/>
<feature type="transmembrane region" description="Helical" evidence="1">
    <location>
        <begin position="67"/>
        <end position="85"/>
    </location>
</feature>
<name>A0A385SXH9_9BACT</name>
<dbReference type="AlphaFoldDB" id="A0A385SXH9"/>
<feature type="transmembrane region" description="Helical" evidence="1">
    <location>
        <begin position="31"/>
        <end position="55"/>
    </location>
</feature>
<keyword evidence="1" id="KW-0812">Transmembrane</keyword>
<protein>
    <submittedName>
        <fullName evidence="2">Uncharacterized protein</fullName>
    </submittedName>
</protein>
<keyword evidence="1" id="KW-1133">Transmembrane helix</keyword>
<keyword evidence="3" id="KW-1185">Reference proteome</keyword>
<dbReference type="EMBL" id="CP032382">
    <property type="protein sequence ID" value="AYB34725.1"/>
    <property type="molecule type" value="Genomic_DNA"/>
</dbReference>
<organism evidence="2 3">
    <name type="scientific">Chryseolinea soli</name>
    <dbReference type="NCBI Taxonomy" id="2321403"/>
    <lineage>
        <taxon>Bacteria</taxon>
        <taxon>Pseudomonadati</taxon>
        <taxon>Bacteroidota</taxon>
        <taxon>Cytophagia</taxon>
        <taxon>Cytophagales</taxon>
        <taxon>Fulvivirgaceae</taxon>
        <taxon>Chryseolinea</taxon>
    </lineage>
</organism>